<dbReference type="AlphaFoldDB" id="A0A9D1FLX9"/>
<dbReference type="InterPro" id="IPR035587">
    <property type="entry name" value="DUS-like_FMN-bd"/>
</dbReference>
<feature type="binding site" evidence="14">
    <location>
        <position position="142"/>
    </location>
    <ligand>
        <name>FMN</name>
        <dbReference type="ChEBI" id="CHEBI:58210"/>
    </ligand>
</feature>
<evidence type="ECO:0000256" key="8">
    <source>
        <dbReference type="ARBA" id="ARBA00022884"/>
    </source>
</evidence>
<sequence>MKTIQIGNVTIKKTAALAPMASVADRAYREICKEFGAAYVVGELTSAKALTFSDRKSEELLKISEKERPAASQLFGSDPSDMAKAAEVALKYQPDILDINMGCPVPKVVGGGAGSALMKTPELAAEIVRAVKAVSPVPVTVKFRKGWDENSVNAVPFAKLMEEAGADAITIHGRTRSQMYRPSADWGIIKAVKEAVSIPVIGNGDIVTAEDALRMYEETGCDLVMIGRGSYGNPFLFREIEQYLETGVLPPKPALSDKLAVMKRHIRLIVEYKGEHIGMKESRKIAAYYIKGIPGAAKFRGACGSLSSLADLDALIGTLGEESLLRKDEQHEI</sequence>
<accession>A0A9D1FLX9</accession>
<reference evidence="16" key="1">
    <citation type="submission" date="2020-10" db="EMBL/GenBank/DDBJ databases">
        <authorList>
            <person name="Gilroy R."/>
        </authorList>
    </citation>
    <scope>NUCLEOTIDE SEQUENCE</scope>
    <source>
        <strain evidence="16">CHK199-13235</strain>
    </source>
</reference>
<evidence type="ECO:0000313" key="17">
    <source>
        <dbReference type="Proteomes" id="UP000824002"/>
    </source>
</evidence>
<keyword evidence="14" id="KW-0547">Nucleotide-binding</keyword>
<dbReference type="Proteomes" id="UP000824002">
    <property type="component" value="Unassembled WGS sequence"/>
</dbReference>
<dbReference type="PROSITE" id="PS01136">
    <property type="entry name" value="UPF0034"/>
    <property type="match status" value="1"/>
</dbReference>
<dbReference type="EMBL" id="DVJP01000031">
    <property type="protein sequence ID" value="HIS76082.1"/>
    <property type="molecule type" value="Genomic_DNA"/>
</dbReference>
<keyword evidence="8" id="KW-0694">RNA-binding</keyword>
<evidence type="ECO:0000256" key="5">
    <source>
        <dbReference type="ARBA" id="ARBA00022643"/>
    </source>
</evidence>
<evidence type="ECO:0000313" key="16">
    <source>
        <dbReference type="EMBL" id="HIS76082.1"/>
    </source>
</evidence>
<keyword evidence="3" id="KW-0820">tRNA-binding</keyword>
<evidence type="ECO:0000256" key="1">
    <source>
        <dbReference type="ARBA" id="ARBA00001917"/>
    </source>
</evidence>
<keyword evidence="9 12" id="KW-0560">Oxidoreductase</keyword>
<feature type="binding site" evidence="14">
    <location>
        <position position="172"/>
    </location>
    <ligand>
        <name>FMN</name>
        <dbReference type="ChEBI" id="CHEBI:58210"/>
    </ligand>
</feature>
<evidence type="ECO:0000259" key="15">
    <source>
        <dbReference type="Pfam" id="PF01207"/>
    </source>
</evidence>
<comment type="catalytic activity">
    <reaction evidence="11">
        <text>a 5,6-dihydrouridine in tRNA + NAD(+) = a uridine in tRNA + NADH + H(+)</text>
        <dbReference type="Rhea" id="RHEA:54452"/>
        <dbReference type="Rhea" id="RHEA-COMP:13339"/>
        <dbReference type="Rhea" id="RHEA-COMP:13887"/>
        <dbReference type="ChEBI" id="CHEBI:15378"/>
        <dbReference type="ChEBI" id="CHEBI:57540"/>
        <dbReference type="ChEBI" id="CHEBI:57945"/>
        <dbReference type="ChEBI" id="CHEBI:65315"/>
        <dbReference type="ChEBI" id="CHEBI:74443"/>
    </reaction>
</comment>
<dbReference type="CDD" id="cd02801">
    <property type="entry name" value="DUS_like_FMN"/>
    <property type="match status" value="1"/>
</dbReference>
<feature type="binding site" evidence="14">
    <location>
        <position position="73"/>
    </location>
    <ligand>
        <name>FMN</name>
        <dbReference type="ChEBI" id="CHEBI:58210"/>
    </ligand>
</feature>
<dbReference type="Gene3D" id="1.10.1200.80">
    <property type="entry name" value="Putative flavin oxidoreducatase, domain 2"/>
    <property type="match status" value="1"/>
</dbReference>
<comment type="catalytic activity">
    <reaction evidence="10">
        <text>a 5,6-dihydrouridine in tRNA + NADP(+) = a uridine in tRNA + NADPH + H(+)</text>
        <dbReference type="Rhea" id="RHEA:23624"/>
        <dbReference type="Rhea" id="RHEA-COMP:13339"/>
        <dbReference type="Rhea" id="RHEA-COMP:13887"/>
        <dbReference type="ChEBI" id="CHEBI:15378"/>
        <dbReference type="ChEBI" id="CHEBI:57783"/>
        <dbReference type="ChEBI" id="CHEBI:58349"/>
        <dbReference type="ChEBI" id="CHEBI:65315"/>
        <dbReference type="ChEBI" id="CHEBI:74443"/>
    </reaction>
</comment>
<dbReference type="PIRSF" id="PIRSF006621">
    <property type="entry name" value="Dus"/>
    <property type="match status" value="1"/>
</dbReference>
<dbReference type="GO" id="GO:0017150">
    <property type="term" value="F:tRNA dihydrouridine synthase activity"/>
    <property type="evidence" value="ECO:0007669"/>
    <property type="project" value="InterPro"/>
</dbReference>
<protein>
    <recommendedName>
        <fullName evidence="12">tRNA-dihydrouridine synthase</fullName>
        <ecNumber evidence="12">1.3.1.-</ecNumber>
    </recommendedName>
</protein>
<dbReference type="NCBIfam" id="TIGR00737">
    <property type="entry name" value="nifR3_yhdG"/>
    <property type="match status" value="1"/>
</dbReference>
<evidence type="ECO:0000256" key="9">
    <source>
        <dbReference type="ARBA" id="ARBA00023002"/>
    </source>
</evidence>
<dbReference type="PANTHER" id="PTHR45846:SF1">
    <property type="entry name" value="TRNA-DIHYDROURIDINE(47) SYNTHASE [NAD(P)(+)]-LIKE"/>
    <property type="match status" value="1"/>
</dbReference>
<dbReference type="Pfam" id="PF01207">
    <property type="entry name" value="Dus"/>
    <property type="match status" value="1"/>
</dbReference>
<gene>
    <name evidence="16" type="primary">dusB</name>
    <name evidence="16" type="ORF">IAB51_04635</name>
</gene>
<dbReference type="InterPro" id="IPR004652">
    <property type="entry name" value="DusB-like"/>
</dbReference>
<keyword evidence="4 12" id="KW-0285">Flavoprotein</keyword>
<organism evidence="16 17">
    <name type="scientific">Candidatus Merdivicinus excrementipullorum</name>
    <dbReference type="NCBI Taxonomy" id="2840867"/>
    <lineage>
        <taxon>Bacteria</taxon>
        <taxon>Bacillati</taxon>
        <taxon>Bacillota</taxon>
        <taxon>Clostridia</taxon>
        <taxon>Eubacteriales</taxon>
        <taxon>Oscillospiraceae</taxon>
        <taxon>Oscillospiraceae incertae sedis</taxon>
        <taxon>Candidatus Merdivicinus</taxon>
    </lineage>
</organism>
<dbReference type="InterPro" id="IPR024036">
    <property type="entry name" value="tRNA-dHydroUridine_Synthase_C"/>
</dbReference>
<dbReference type="InterPro" id="IPR013785">
    <property type="entry name" value="Aldolase_TIM"/>
</dbReference>
<evidence type="ECO:0000256" key="7">
    <source>
        <dbReference type="ARBA" id="ARBA00022857"/>
    </source>
</evidence>
<comment type="caution">
    <text evidence="16">The sequence shown here is derived from an EMBL/GenBank/DDBJ whole genome shotgun (WGS) entry which is preliminary data.</text>
</comment>
<comment type="function">
    <text evidence="2 12">Catalyzes the synthesis of 5,6-dihydrouridine (D), a modified base found in the D-loop of most tRNAs, via the reduction of the C5-C6 double bond in target uridines.</text>
</comment>
<evidence type="ECO:0000256" key="4">
    <source>
        <dbReference type="ARBA" id="ARBA00022630"/>
    </source>
</evidence>
<evidence type="ECO:0000256" key="10">
    <source>
        <dbReference type="ARBA" id="ARBA00048205"/>
    </source>
</evidence>
<comment type="cofactor">
    <cofactor evidence="1 12 14">
        <name>FMN</name>
        <dbReference type="ChEBI" id="CHEBI:58210"/>
    </cofactor>
</comment>
<evidence type="ECO:0000256" key="6">
    <source>
        <dbReference type="ARBA" id="ARBA00022694"/>
    </source>
</evidence>
<dbReference type="Gene3D" id="3.20.20.70">
    <property type="entry name" value="Aldolase class I"/>
    <property type="match status" value="1"/>
</dbReference>
<evidence type="ECO:0000256" key="11">
    <source>
        <dbReference type="ARBA" id="ARBA00048802"/>
    </source>
</evidence>
<proteinExistence type="inferred from homology"/>
<reference evidence="16" key="2">
    <citation type="journal article" date="2021" name="PeerJ">
        <title>Extensive microbial diversity within the chicken gut microbiome revealed by metagenomics and culture.</title>
        <authorList>
            <person name="Gilroy R."/>
            <person name="Ravi A."/>
            <person name="Getino M."/>
            <person name="Pursley I."/>
            <person name="Horton D.L."/>
            <person name="Alikhan N.F."/>
            <person name="Baker D."/>
            <person name="Gharbi K."/>
            <person name="Hall N."/>
            <person name="Watson M."/>
            <person name="Adriaenssens E.M."/>
            <person name="Foster-Nyarko E."/>
            <person name="Jarju S."/>
            <person name="Secka A."/>
            <person name="Antonio M."/>
            <person name="Oren A."/>
            <person name="Chaudhuri R.R."/>
            <person name="La Ragione R."/>
            <person name="Hildebrand F."/>
            <person name="Pallen M.J."/>
        </authorList>
    </citation>
    <scope>NUCLEOTIDE SEQUENCE</scope>
    <source>
        <strain evidence="16">CHK199-13235</strain>
    </source>
</reference>
<feature type="binding site" evidence="14">
    <location>
        <begin position="227"/>
        <end position="228"/>
    </location>
    <ligand>
        <name>FMN</name>
        <dbReference type="ChEBI" id="CHEBI:58210"/>
    </ligand>
</feature>
<dbReference type="PANTHER" id="PTHR45846">
    <property type="entry name" value="TRNA-DIHYDROURIDINE(47) SYNTHASE [NAD(P)(+)]-LIKE"/>
    <property type="match status" value="1"/>
</dbReference>
<dbReference type="InterPro" id="IPR018517">
    <property type="entry name" value="tRNA_hU_synthase_CS"/>
</dbReference>
<keyword evidence="5 12" id="KW-0288">FMN</keyword>
<comment type="similarity">
    <text evidence="12">Belongs to the dus family.</text>
</comment>
<name>A0A9D1FLX9_9FIRM</name>
<evidence type="ECO:0000256" key="14">
    <source>
        <dbReference type="PIRSR" id="PIRSR006621-2"/>
    </source>
</evidence>
<dbReference type="SUPFAM" id="SSF51395">
    <property type="entry name" value="FMN-linked oxidoreductases"/>
    <property type="match status" value="1"/>
</dbReference>
<evidence type="ECO:0000256" key="13">
    <source>
        <dbReference type="PIRSR" id="PIRSR006621-1"/>
    </source>
</evidence>
<keyword evidence="6 12" id="KW-0819">tRNA processing</keyword>
<dbReference type="EC" id="1.3.1.-" evidence="12"/>
<feature type="binding site" evidence="14">
    <location>
        <begin position="19"/>
        <end position="21"/>
    </location>
    <ligand>
        <name>FMN</name>
        <dbReference type="ChEBI" id="CHEBI:58210"/>
    </ligand>
</feature>
<dbReference type="GO" id="GO:0000049">
    <property type="term" value="F:tRNA binding"/>
    <property type="evidence" value="ECO:0007669"/>
    <property type="project" value="UniProtKB-KW"/>
</dbReference>
<evidence type="ECO:0000256" key="3">
    <source>
        <dbReference type="ARBA" id="ARBA00022555"/>
    </source>
</evidence>
<dbReference type="GO" id="GO:0050660">
    <property type="term" value="F:flavin adenine dinucleotide binding"/>
    <property type="evidence" value="ECO:0007669"/>
    <property type="project" value="InterPro"/>
</dbReference>
<feature type="domain" description="DUS-like FMN-binding" evidence="15">
    <location>
        <begin position="17"/>
        <end position="305"/>
    </location>
</feature>
<keyword evidence="7" id="KW-0521">NADP</keyword>
<evidence type="ECO:0000256" key="12">
    <source>
        <dbReference type="PIRNR" id="PIRNR006621"/>
    </source>
</evidence>
<evidence type="ECO:0000256" key="2">
    <source>
        <dbReference type="ARBA" id="ARBA00002790"/>
    </source>
</evidence>
<feature type="active site" description="Proton donor" evidence="13">
    <location>
        <position position="103"/>
    </location>
</feature>
<dbReference type="InterPro" id="IPR001269">
    <property type="entry name" value="DUS_fam"/>
</dbReference>